<proteinExistence type="predicted"/>
<sequence>MAQRRTGKARPLLRTWIRNQERRLAHRQSIVFFKRDFVGQLGDFSQQFLDFRRFSAVIQRGNQLNRFGQFLKVSPELGFHICVEHSSSLSENIIMQADFAGLH</sequence>
<organism evidence="1 2">
    <name type="scientific">Salmonella enterica subsp. enterica serovar Bovismorbificans</name>
    <dbReference type="NCBI Taxonomy" id="58097"/>
    <lineage>
        <taxon>Bacteria</taxon>
        <taxon>Pseudomonadati</taxon>
        <taxon>Pseudomonadota</taxon>
        <taxon>Gammaproteobacteria</taxon>
        <taxon>Enterobacterales</taxon>
        <taxon>Enterobacteriaceae</taxon>
        <taxon>Salmonella</taxon>
    </lineage>
</organism>
<evidence type="ECO:0000313" key="1">
    <source>
        <dbReference type="EMBL" id="CNT65967.1"/>
    </source>
</evidence>
<dbReference type="Proteomes" id="UP000042394">
    <property type="component" value="Unassembled WGS sequence"/>
</dbReference>
<evidence type="ECO:0000313" key="2">
    <source>
        <dbReference type="Proteomes" id="UP000042394"/>
    </source>
</evidence>
<dbReference type="EMBL" id="CQPD01000003">
    <property type="protein sequence ID" value="CNT65967.1"/>
    <property type="molecule type" value="Genomic_DNA"/>
</dbReference>
<protein>
    <submittedName>
        <fullName evidence="1">Uncharacterized protein</fullName>
    </submittedName>
</protein>
<dbReference type="AlphaFoldDB" id="A0A655BPH6"/>
<gene>
    <name evidence="1" type="ORF">ERS008207_00493</name>
</gene>
<reference evidence="1 2" key="1">
    <citation type="submission" date="2015-03" db="EMBL/GenBank/DDBJ databases">
        <authorList>
            <consortium name="Pathogen Informatics"/>
        </authorList>
    </citation>
    <scope>NUCLEOTIDE SEQUENCE [LARGE SCALE GENOMIC DNA]</scope>
    <source>
        <strain evidence="1 2">D4891</strain>
    </source>
</reference>
<accession>A0A655BPH6</accession>
<name>A0A655BPH6_SALET</name>